<dbReference type="PANTHER" id="PTHR36440">
    <property type="entry name" value="PUTATIVE (AFU_ORTHOLOGUE AFUA_8G07350)-RELATED"/>
    <property type="match status" value="1"/>
</dbReference>
<accession>A0ABS4PRR4</accession>
<keyword evidence="3" id="KW-1185">Reference proteome</keyword>
<dbReference type="InterPro" id="IPR014710">
    <property type="entry name" value="RmlC-like_jellyroll"/>
</dbReference>
<dbReference type="InterPro" id="IPR053146">
    <property type="entry name" value="QDO-like"/>
</dbReference>
<name>A0ABS4PRR4_9PSEU</name>
<organism evidence="2 3">
    <name type="scientific">Amycolatopsis magusensis</name>
    <dbReference type="NCBI Taxonomy" id="882444"/>
    <lineage>
        <taxon>Bacteria</taxon>
        <taxon>Bacillati</taxon>
        <taxon>Actinomycetota</taxon>
        <taxon>Actinomycetes</taxon>
        <taxon>Pseudonocardiales</taxon>
        <taxon>Pseudonocardiaceae</taxon>
        <taxon>Amycolatopsis</taxon>
    </lineage>
</organism>
<dbReference type="PANTHER" id="PTHR36440:SF1">
    <property type="entry name" value="PUTATIVE (AFU_ORTHOLOGUE AFUA_8G07350)-RELATED"/>
    <property type="match status" value="1"/>
</dbReference>
<proteinExistence type="predicted"/>
<feature type="domain" description="Cupin type-2" evidence="1">
    <location>
        <begin position="39"/>
        <end position="107"/>
    </location>
</feature>
<evidence type="ECO:0000313" key="3">
    <source>
        <dbReference type="Proteomes" id="UP000741013"/>
    </source>
</evidence>
<evidence type="ECO:0000313" key="2">
    <source>
        <dbReference type="EMBL" id="MBP2182110.1"/>
    </source>
</evidence>
<dbReference type="InterPro" id="IPR011051">
    <property type="entry name" value="RmlC_Cupin_sf"/>
</dbReference>
<protein>
    <submittedName>
        <fullName evidence="2">Cupin superfamily protein</fullName>
    </submittedName>
</protein>
<sequence>MKPLISRGDAAERVTLPGGAFHLLADAGHTHGALGANRLTLGVGASGAKKHYHAKSTELFYVLDGELDFLLGDGDTPTRVSRGDLVVIPPGLAHAFGAAPGSTADLLAVLTPGVERFGYFRQLGRIQRGEAEFESLHADQDRYDVHFVTPQRS</sequence>
<evidence type="ECO:0000259" key="1">
    <source>
        <dbReference type="Pfam" id="PF07883"/>
    </source>
</evidence>
<dbReference type="InterPro" id="IPR013096">
    <property type="entry name" value="Cupin_2"/>
</dbReference>
<reference evidence="2 3" key="1">
    <citation type="submission" date="2021-03" db="EMBL/GenBank/DDBJ databases">
        <title>Sequencing the genomes of 1000 actinobacteria strains.</title>
        <authorList>
            <person name="Klenk H.-P."/>
        </authorList>
    </citation>
    <scope>NUCLEOTIDE SEQUENCE [LARGE SCALE GENOMIC DNA]</scope>
    <source>
        <strain evidence="2 3">DSM 45510</strain>
    </source>
</reference>
<dbReference type="SUPFAM" id="SSF51182">
    <property type="entry name" value="RmlC-like cupins"/>
    <property type="match status" value="1"/>
</dbReference>
<comment type="caution">
    <text evidence="2">The sequence shown here is derived from an EMBL/GenBank/DDBJ whole genome shotgun (WGS) entry which is preliminary data.</text>
</comment>
<gene>
    <name evidence="2" type="ORF">JOM49_003636</name>
</gene>
<dbReference type="EMBL" id="JAGGMS010000001">
    <property type="protein sequence ID" value="MBP2182110.1"/>
    <property type="molecule type" value="Genomic_DNA"/>
</dbReference>
<dbReference type="RefSeq" id="WP_209665451.1">
    <property type="nucleotide sequence ID" value="NZ_JAGGMS010000001.1"/>
</dbReference>
<dbReference type="Pfam" id="PF07883">
    <property type="entry name" value="Cupin_2"/>
    <property type="match status" value="1"/>
</dbReference>
<dbReference type="Gene3D" id="2.60.120.10">
    <property type="entry name" value="Jelly Rolls"/>
    <property type="match status" value="1"/>
</dbReference>
<dbReference type="Proteomes" id="UP000741013">
    <property type="component" value="Unassembled WGS sequence"/>
</dbReference>